<accession>A0AAV5PEY9</accession>
<dbReference type="Proteomes" id="UP001165243">
    <property type="component" value="Unassembled WGS sequence"/>
</dbReference>
<organism evidence="1 2">
    <name type="scientific">Lactobacillus delbrueckii subsp. bulgaricus</name>
    <dbReference type="NCBI Taxonomy" id="1585"/>
    <lineage>
        <taxon>Bacteria</taxon>
        <taxon>Bacillati</taxon>
        <taxon>Bacillota</taxon>
        <taxon>Bacilli</taxon>
        <taxon>Lactobacillales</taxon>
        <taxon>Lactobacillaceae</taxon>
        <taxon>Lactobacillus</taxon>
    </lineage>
</organism>
<reference evidence="1" key="1">
    <citation type="submission" date="2023-04" db="EMBL/GenBank/DDBJ databases">
        <title>Draft genome sequences of Lactobacillus delbrueckii subsp. bulgaricus ME-900 and ME-901 with improved acid tolerance.</title>
        <authorList>
            <person name="Ishida T."/>
            <person name="Yamamoto E."/>
            <person name="Koizumi A."/>
            <person name="Fujiwara S."/>
            <person name="Makino S."/>
            <person name="Kano H."/>
            <person name="Kimura K."/>
        </authorList>
    </citation>
    <scope>NUCLEOTIDE SEQUENCE</scope>
    <source>
        <strain evidence="1">ME-900</strain>
    </source>
</reference>
<protein>
    <submittedName>
        <fullName evidence="1">Uncharacterized protein</fullName>
    </submittedName>
</protein>
<comment type="caution">
    <text evidence="1">The sequence shown here is derived from an EMBL/GenBank/DDBJ whole genome shotgun (WGS) entry which is preliminary data.</text>
</comment>
<evidence type="ECO:0000313" key="1">
    <source>
        <dbReference type="EMBL" id="GMB86308.1"/>
    </source>
</evidence>
<dbReference type="EMBL" id="BSWK01000007">
    <property type="protein sequence ID" value="GMB86308.1"/>
    <property type="molecule type" value="Genomic_DNA"/>
</dbReference>
<evidence type="ECO:0000313" key="2">
    <source>
        <dbReference type="Proteomes" id="UP001165243"/>
    </source>
</evidence>
<dbReference type="AlphaFoldDB" id="A0AAV5PEY9"/>
<proteinExistence type="predicted"/>
<name>A0AAV5PEY9_LACDE</name>
<gene>
    <name evidence="1" type="ORF">ME0900_06810</name>
</gene>
<sequence length="60" mass="6732">MRKSPLSGNCEISGFGVRPLKRQRIICVREGLTAKIGGTALIAPYWIDLIQWGAFLFPER</sequence>